<proteinExistence type="predicted"/>
<dbReference type="RefSeq" id="WP_147584120.1">
    <property type="nucleotide sequence ID" value="NZ_CP042831.1"/>
</dbReference>
<dbReference type="Proteomes" id="UP000321222">
    <property type="component" value="Chromosome"/>
</dbReference>
<sequence length="329" mass="38515">MEKKIVLITIIIIAAFTSCTVSKAPKYKQYVMKEKFVNIKGVNVPELTPERKVFNPSKELKRDMKNSLLRSQVIEIYGNNDNAYWEARKNHLIKVTNVNTESYNYEYVTYDQTYLKPKDKYDVVRYAYSGDNILKYIEEIKMQVLPLDDNIYTGNSEYSEFTDEALVEYTCWFSYYPDGTISHYSCNINKARVGSMYLIFRGVSIGAEDGFDENGDLSMSVNHEDGFKMDFATIISIILKGRKELIDNDDTVYNVAILDIIRNKNKLGDFWIVPYRLGEKRLLHRIIDGKTGLVIDEFENNEEMYQKYTEKDKEQQEKIDELRKVFIKD</sequence>
<keyword evidence="2" id="KW-1185">Reference proteome</keyword>
<dbReference type="AlphaFoldDB" id="A0A5B9FXK2"/>
<reference evidence="1 2" key="1">
    <citation type="submission" date="2019-08" db="EMBL/GenBank/DDBJ databases">
        <title>Flavobacterium alkalisoli sp. nov., isolated from rhizosphere soil of Suaeda salsa.</title>
        <authorList>
            <person name="Sun J.-Q."/>
            <person name="Xu L."/>
        </authorList>
    </citation>
    <scope>NUCLEOTIDE SEQUENCE [LARGE SCALE GENOMIC DNA]</scope>
    <source>
        <strain evidence="1 2">XS-5</strain>
    </source>
</reference>
<gene>
    <name evidence="1" type="ORF">FUA48_14085</name>
</gene>
<protein>
    <recommendedName>
        <fullName evidence="3">Lipoprotein</fullName>
    </recommendedName>
</protein>
<accession>A0A5B9FXK2</accession>
<dbReference type="KEGG" id="fak:FUA48_14085"/>
<organism evidence="1 2">
    <name type="scientific">Flavobacterium alkalisoli</name>
    <dbReference type="NCBI Taxonomy" id="2602769"/>
    <lineage>
        <taxon>Bacteria</taxon>
        <taxon>Pseudomonadati</taxon>
        <taxon>Bacteroidota</taxon>
        <taxon>Flavobacteriia</taxon>
        <taxon>Flavobacteriales</taxon>
        <taxon>Flavobacteriaceae</taxon>
        <taxon>Flavobacterium</taxon>
    </lineage>
</organism>
<evidence type="ECO:0000313" key="2">
    <source>
        <dbReference type="Proteomes" id="UP000321222"/>
    </source>
</evidence>
<dbReference type="EMBL" id="CP042831">
    <property type="protein sequence ID" value="QEE50666.1"/>
    <property type="molecule type" value="Genomic_DNA"/>
</dbReference>
<dbReference type="PROSITE" id="PS51257">
    <property type="entry name" value="PROKAR_LIPOPROTEIN"/>
    <property type="match status" value="1"/>
</dbReference>
<evidence type="ECO:0008006" key="3">
    <source>
        <dbReference type="Google" id="ProtNLM"/>
    </source>
</evidence>
<evidence type="ECO:0000313" key="1">
    <source>
        <dbReference type="EMBL" id="QEE50666.1"/>
    </source>
</evidence>
<name>A0A5B9FXK2_9FLAO</name>